<protein>
    <submittedName>
        <fullName evidence="1">Uncharacterized protein</fullName>
    </submittedName>
</protein>
<reference evidence="1 2" key="1">
    <citation type="submission" date="2019-07" db="EMBL/GenBank/DDBJ databases">
        <title>Complete Genome Sequence of Leptotrichia wadei Strain JCM16777.</title>
        <authorList>
            <person name="Watanabe S."/>
            <person name="Cui L."/>
        </authorList>
    </citation>
    <scope>NUCLEOTIDE SEQUENCE [LARGE SCALE GENOMIC DNA]</scope>
    <source>
        <strain evidence="1 2">JCM16777</strain>
    </source>
</reference>
<organism evidence="1 2">
    <name type="scientific">Leptotrichia wadei</name>
    <dbReference type="NCBI Taxonomy" id="157687"/>
    <lineage>
        <taxon>Bacteria</taxon>
        <taxon>Fusobacteriati</taxon>
        <taxon>Fusobacteriota</taxon>
        <taxon>Fusobacteriia</taxon>
        <taxon>Fusobacteriales</taxon>
        <taxon>Leptotrichiaceae</taxon>
        <taxon>Leptotrichia</taxon>
    </lineage>
</organism>
<dbReference type="EMBL" id="AP019829">
    <property type="protein sequence ID" value="BBM42034.1"/>
    <property type="molecule type" value="Genomic_DNA"/>
</dbReference>
<dbReference type="Proteomes" id="UP000321943">
    <property type="component" value="Chromosome"/>
</dbReference>
<dbReference type="KEGG" id="lwd:JCM16777_0270"/>
<evidence type="ECO:0000313" key="1">
    <source>
        <dbReference type="EMBL" id="BBM42034.1"/>
    </source>
</evidence>
<evidence type="ECO:0000313" key="2">
    <source>
        <dbReference type="Proteomes" id="UP000321943"/>
    </source>
</evidence>
<dbReference type="AlphaFoldDB" id="A0A7U6QYJ3"/>
<dbReference type="RefSeq" id="WP_018499305.1">
    <property type="nucleotide sequence ID" value="NZ_AP019829.2"/>
</dbReference>
<dbReference type="GeneID" id="84803634"/>
<proteinExistence type="predicted"/>
<sequence>MLENFLFFSKKEGKDLEKKILMRLDKMIVEQEIINQRINMLQEIIDVSNEKLMNYQTKESQNMYGILNQLLLKDVLENYDETLQELIRKHNSKS</sequence>
<gene>
    <name evidence="1" type="ORF">JCM16777_0270</name>
</gene>
<accession>A0A7U6QYJ3</accession>
<name>A0A7U6QYJ3_9FUSO</name>